<keyword evidence="2" id="KW-1185">Reference proteome</keyword>
<dbReference type="PANTHER" id="PTHR47218:SF2">
    <property type="entry name" value="C-TYPE LECTIN DOMAIN-CONTAINING PROTEIN"/>
    <property type="match status" value="1"/>
</dbReference>
<evidence type="ECO:0000313" key="3">
    <source>
        <dbReference type="RefSeq" id="XP_012927897.1"/>
    </source>
</evidence>
<evidence type="ECO:0000313" key="2">
    <source>
        <dbReference type="Proteomes" id="UP000694906"/>
    </source>
</evidence>
<reference evidence="3" key="1">
    <citation type="submission" date="2025-08" db="UniProtKB">
        <authorList>
            <consortium name="RefSeq"/>
        </authorList>
    </citation>
    <scope>IDENTIFICATION</scope>
</reference>
<organism evidence="2 3">
    <name type="scientific">Heterocephalus glaber</name>
    <name type="common">Naked mole rat</name>
    <dbReference type="NCBI Taxonomy" id="10181"/>
    <lineage>
        <taxon>Eukaryota</taxon>
        <taxon>Metazoa</taxon>
        <taxon>Chordata</taxon>
        <taxon>Craniata</taxon>
        <taxon>Vertebrata</taxon>
        <taxon>Euteleostomi</taxon>
        <taxon>Mammalia</taxon>
        <taxon>Eutheria</taxon>
        <taxon>Euarchontoglires</taxon>
        <taxon>Glires</taxon>
        <taxon>Rodentia</taxon>
        <taxon>Hystricomorpha</taxon>
        <taxon>Bathyergidae</taxon>
        <taxon>Heterocephalus</taxon>
    </lineage>
</organism>
<dbReference type="InterPro" id="IPR016187">
    <property type="entry name" value="CTDL_fold"/>
</dbReference>
<dbReference type="GeneID" id="106009456"/>
<dbReference type="InterPro" id="IPR016186">
    <property type="entry name" value="C-type_lectin-like/link_sf"/>
</dbReference>
<dbReference type="Gene3D" id="3.10.100.10">
    <property type="entry name" value="Mannose-Binding Protein A, subunit A"/>
    <property type="match status" value="1"/>
</dbReference>
<name>A0AAX6QU49_HETGA</name>
<evidence type="ECO:0000259" key="1">
    <source>
        <dbReference type="PROSITE" id="PS50041"/>
    </source>
</evidence>
<feature type="domain" description="C-type lectin" evidence="1">
    <location>
        <begin position="85"/>
        <end position="154"/>
    </location>
</feature>
<protein>
    <submittedName>
        <fullName evidence="3">C-type lectin domain family 1 member A-like</fullName>
    </submittedName>
</protein>
<dbReference type="KEGG" id="hgl:106009456"/>
<proteinExistence type="predicted"/>
<dbReference type="SUPFAM" id="SSF56436">
    <property type="entry name" value="C-type lectin-like"/>
    <property type="match status" value="1"/>
</dbReference>
<dbReference type="PROSITE" id="PS50041">
    <property type="entry name" value="C_TYPE_LECTIN_2"/>
    <property type="match status" value="1"/>
</dbReference>
<sequence>MREEGVTYSELKIQAPSQLPRRVPELAKPQGNICLEHLVAERNSGNLTCNQETGPQISGDSKSQQSLTNVQAWKCHPCDDSWHHHGSNCYCFSKSLTPWRDCELRCATFLSKFLRLNVEEELDFVKKNIKNAMLHALKKFWISLYDNSSQSKWT</sequence>
<dbReference type="GO" id="GO:0001872">
    <property type="term" value="F:(1-&gt;3)-beta-D-glucan binding"/>
    <property type="evidence" value="ECO:0007669"/>
    <property type="project" value="InterPro"/>
</dbReference>
<accession>A0AAX6QU49</accession>
<dbReference type="PANTHER" id="PTHR47218">
    <property type="entry name" value="C-TYPE LECTIN DOMAIN FAMILY 7 MEMBER A"/>
    <property type="match status" value="1"/>
</dbReference>
<dbReference type="Proteomes" id="UP000694906">
    <property type="component" value="Unplaced"/>
</dbReference>
<dbReference type="RefSeq" id="XP_012927897.1">
    <property type="nucleotide sequence ID" value="XM_013072443.2"/>
</dbReference>
<dbReference type="InterPro" id="IPR001304">
    <property type="entry name" value="C-type_lectin-like"/>
</dbReference>
<dbReference type="InterPro" id="IPR042808">
    <property type="entry name" value="CLEC7A"/>
</dbReference>
<dbReference type="GO" id="GO:0071226">
    <property type="term" value="P:cellular response to molecule of fungal origin"/>
    <property type="evidence" value="ECO:0007669"/>
    <property type="project" value="InterPro"/>
</dbReference>
<gene>
    <name evidence="3" type="primary">LOC106009456</name>
</gene>
<dbReference type="AlphaFoldDB" id="A0AAX6QU49"/>